<keyword evidence="11" id="KW-1133">Transmembrane helix</keyword>
<evidence type="ECO:0000313" key="16">
    <source>
        <dbReference type="EMBL" id="CAL6074193.1"/>
    </source>
</evidence>
<evidence type="ECO:0000256" key="7">
    <source>
        <dbReference type="ARBA" id="ARBA00022786"/>
    </source>
</evidence>
<dbReference type="GO" id="GO:0006511">
    <property type="term" value="P:ubiquitin-dependent protein catabolic process"/>
    <property type="evidence" value="ECO:0007669"/>
    <property type="project" value="InterPro"/>
</dbReference>
<keyword evidence="6 9" id="KW-0863">Zinc-finger</keyword>
<organism evidence="13">
    <name type="scientific">Hexamita inflata</name>
    <dbReference type="NCBI Taxonomy" id="28002"/>
    <lineage>
        <taxon>Eukaryota</taxon>
        <taxon>Metamonada</taxon>
        <taxon>Diplomonadida</taxon>
        <taxon>Hexamitidae</taxon>
        <taxon>Hexamitinae</taxon>
        <taxon>Hexamita</taxon>
    </lineage>
</organism>
<keyword evidence="7" id="KW-0833">Ubl conjugation pathway</keyword>
<dbReference type="Proteomes" id="UP001642409">
    <property type="component" value="Unassembled WGS sequence"/>
</dbReference>
<evidence type="ECO:0000256" key="4">
    <source>
        <dbReference type="ARBA" id="ARBA00022679"/>
    </source>
</evidence>
<accession>A0AA86P4B0</accession>
<reference evidence="16 19" key="2">
    <citation type="submission" date="2024-07" db="EMBL/GenBank/DDBJ databases">
        <authorList>
            <person name="Akdeniz Z."/>
        </authorList>
    </citation>
    <scope>NUCLEOTIDE SEQUENCE [LARGE SCALE GENOMIC DNA]</scope>
</reference>
<evidence type="ECO:0000256" key="6">
    <source>
        <dbReference type="ARBA" id="ARBA00022771"/>
    </source>
</evidence>
<evidence type="ECO:0000256" key="5">
    <source>
        <dbReference type="ARBA" id="ARBA00022723"/>
    </source>
</evidence>
<feature type="domain" description="RING-type" evidence="12">
    <location>
        <begin position="76"/>
        <end position="116"/>
    </location>
</feature>
<dbReference type="InterPro" id="IPR018957">
    <property type="entry name" value="Znf_C3HC4_RING-type"/>
</dbReference>
<proteinExistence type="predicted"/>
<dbReference type="EMBL" id="CAXDID020000707">
    <property type="protein sequence ID" value="CAL6111422.1"/>
    <property type="molecule type" value="Genomic_DNA"/>
</dbReference>
<dbReference type="EMBL" id="CAXDID020000305">
    <property type="protein sequence ID" value="CAL6074193.1"/>
    <property type="molecule type" value="Genomic_DNA"/>
</dbReference>
<comment type="pathway">
    <text evidence="2">Protein modification; protein ubiquitination.</text>
</comment>
<sequence>MTDKNEFELEESSSKPTTTNFQTLKQEITNNVPEPEDFRTEPVPDYSKLIPTLCNQQKQPEIQQPQPDDIDDAFQCSVCLGPLQFPVSMPCGHATCYTCIKSWITQSNAPTCPVCQTPFELTELRNVFIGKQEGEDPRPKDIRKDIENEMKRRQRDEQNGFNAGGMQANGMNQFNVQMGPFGLNFRVAGLNIPMMQQPQRERRVLTKKEKIQRLLYNIGLIVFVFILLVLQYKSAYQEEQGQPKKYNKVVFYGF</sequence>
<evidence type="ECO:0000313" key="13">
    <source>
        <dbReference type="EMBL" id="CAI9930169.1"/>
    </source>
</evidence>
<dbReference type="SUPFAM" id="SSF57850">
    <property type="entry name" value="RING/U-box"/>
    <property type="match status" value="1"/>
</dbReference>
<feature type="region of interest" description="Disordered" evidence="10">
    <location>
        <begin position="1"/>
        <end position="43"/>
    </location>
</feature>
<evidence type="ECO:0000313" key="19">
    <source>
        <dbReference type="Proteomes" id="UP001642409"/>
    </source>
</evidence>
<keyword evidence="8" id="KW-0862">Zinc</keyword>
<name>A0AA86P4B0_9EUKA</name>
<evidence type="ECO:0000313" key="17">
    <source>
        <dbReference type="EMBL" id="CAL6093433.1"/>
    </source>
</evidence>
<evidence type="ECO:0000313" key="18">
    <source>
        <dbReference type="EMBL" id="CAL6111422.1"/>
    </source>
</evidence>
<dbReference type="InterPro" id="IPR013083">
    <property type="entry name" value="Znf_RING/FYVE/PHD"/>
</dbReference>
<evidence type="ECO:0000313" key="15">
    <source>
        <dbReference type="EMBL" id="CAI9940593.1"/>
    </source>
</evidence>
<dbReference type="EMBL" id="CATOUU010000452">
    <property type="protein sequence ID" value="CAI9930169.1"/>
    <property type="molecule type" value="Genomic_DNA"/>
</dbReference>
<evidence type="ECO:0000256" key="2">
    <source>
        <dbReference type="ARBA" id="ARBA00004906"/>
    </source>
</evidence>
<gene>
    <name evidence="13" type="ORF">HINF_LOCUS17814</name>
    <name evidence="14" type="ORF">HINF_LOCUS23301</name>
    <name evidence="15" type="ORF">HINF_LOCUS28238</name>
    <name evidence="16" type="ORF">HINF_LOCUS56515</name>
    <name evidence="17" type="ORF">HINF_LOCUS66987</name>
    <name evidence="18" type="ORF">HINF_LOCUS76389</name>
</gene>
<evidence type="ECO:0000259" key="12">
    <source>
        <dbReference type="PROSITE" id="PS50089"/>
    </source>
</evidence>
<keyword evidence="11" id="KW-0472">Membrane</keyword>
<protein>
    <recommendedName>
        <fullName evidence="3">RING-type E3 ubiquitin transferase</fullName>
        <ecNumber evidence="3">2.3.2.27</ecNumber>
    </recommendedName>
</protein>
<keyword evidence="4" id="KW-0808">Transferase</keyword>
<comment type="catalytic activity">
    <reaction evidence="1">
        <text>S-ubiquitinyl-[E2 ubiquitin-conjugating enzyme]-L-cysteine + [acceptor protein]-L-lysine = [E2 ubiquitin-conjugating enzyme]-L-cysteine + N(6)-ubiquitinyl-[acceptor protein]-L-lysine.</text>
        <dbReference type="EC" id="2.3.2.27"/>
    </reaction>
</comment>
<dbReference type="InterPro" id="IPR001841">
    <property type="entry name" value="Znf_RING"/>
</dbReference>
<dbReference type="GO" id="GO:0008270">
    <property type="term" value="F:zinc ion binding"/>
    <property type="evidence" value="ECO:0007669"/>
    <property type="project" value="UniProtKB-KW"/>
</dbReference>
<comment type="caution">
    <text evidence="13">The sequence shown here is derived from an EMBL/GenBank/DDBJ whole genome shotgun (WGS) entry which is preliminary data.</text>
</comment>
<dbReference type="PROSITE" id="PS50089">
    <property type="entry name" value="ZF_RING_2"/>
    <property type="match status" value="1"/>
</dbReference>
<dbReference type="EMBL" id="CATOUU010000678">
    <property type="protein sequence ID" value="CAI9940593.1"/>
    <property type="molecule type" value="Genomic_DNA"/>
</dbReference>
<evidence type="ECO:0000256" key="10">
    <source>
        <dbReference type="SAM" id="MobiDB-lite"/>
    </source>
</evidence>
<dbReference type="SMART" id="SM00184">
    <property type="entry name" value="RING"/>
    <property type="match status" value="1"/>
</dbReference>
<evidence type="ECO:0000313" key="14">
    <source>
        <dbReference type="EMBL" id="CAI9935656.1"/>
    </source>
</evidence>
<feature type="transmembrane region" description="Helical" evidence="11">
    <location>
        <begin position="214"/>
        <end position="232"/>
    </location>
</feature>
<dbReference type="InterPro" id="IPR045103">
    <property type="entry name" value="RNF5/RNF185-like"/>
</dbReference>
<feature type="compositionally biased region" description="Polar residues" evidence="10">
    <location>
        <begin position="14"/>
        <end position="32"/>
    </location>
</feature>
<dbReference type="EMBL" id="CAXDID020000458">
    <property type="protein sequence ID" value="CAL6093433.1"/>
    <property type="molecule type" value="Genomic_DNA"/>
</dbReference>
<dbReference type="Pfam" id="PF00097">
    <property type="entry name" value="zf-C3HC4"/>
    <property type="match status" value="1"/>
</dbReference>
<keyword evidence="11" id="KW-0812">Transmembrane</keyword>
<reference evidence="13" key="1">
    <citation type="submission" date="2023-06" db="EMBL/GenBank/DDBJ databases">
        <authorList>
            <person name="Kurt Z."/>
        </authorList>
    </citation>
    <scope>NUCLEOTIDE SEQUENCE</scope>
</reference>
<dbReference type="GO" id="GO:0061630">
    <property type="term" value="F:ubiquitin protein ligase activity"/>
    <property type="evidence" value="ECO:0007669"/>
    <property type="project" value="UniProtKB-EC"/>
</dbReference>
<evidence type="ECO:0000256" key="8">
    <source>
        <dbReference type="ARBA" id="ARBA00022833"/>
    </source>
</evidence>
<evidence type="ECO:0000256" key="9">
    <source>
        <dbReference type="PROSITE-ProRule" id="PRU00175"/>
    </source>
</evidence>
<keyword evidence="19" id="KW-1185">Reference proteome</keyword>
<evidence type="ECO:0000256" key="3">
    <source>
        <dbReference type="ARBA" id="ARBA00012483"/>
    </source>
</evidence>
<dbReference type="Gene3D" id="3.30.40.10">
    <property type="entry name" value="Zinc/RING finger domain, C3HC4 (zinc finger)"/>
    <property type="match status" value="1"/>
</dbReference>
<keyword evidence="5" id="KW-0479">Metal-binding</keyword>
<dbReference type="PANTHER" id="PTHR12313">
    <property type="entry name" value="E3 UBIQUITIN-PROTEIN LIGASE RNF5-RELATED"/>
    <property type="match status" value="1"/>
</dbReference>
<dbReference type="AlphaFoldDB" id="A0AA86P4B0"/>
<evidence type="ECO:0000256" key="11">
    <source>
        <dbReference type="SAM" id="Phobius"/>
    </source>
</evidence>
<evidence type="ECO:0000256" key="1">
    <source>
        <dbReference type="ARBA" id="ARBA00000900"/>
    </source>
</evidence>
<dbReference type="EMBL" id="CATOUU010000619">
    <property type="protein sequence ID" value="CAI9935656.1"/>
    <property type="molecule type" value="Genomic_DNA"/>
</dbReference>
<dbReference type="GO" id="GO:0005783">
    <property type="term" value="C:endoplasmic reticulum"/>
    <property type="evidence" value="ECO:0007669"/>
    <property type="project" value="InterPro"/>
</dbReference>
<dbReference type="EC" id="2.3.2.27" evidence="3"/>